<feature type="region of interest" description="Disordered" evidence="1">
    <location>
        <begin position="313"/>
        <end position="334"/>
    </location>
</feature>
<dbReference type="OrthoDB" id="3464590at2"/>
<proteinExistence type="predicted"/>
<reference evidence="3" key="1">
    <citation type="submission" date="2018-04" db="EMBL/GenBank/DDBJ databases">
        <authorList>
            <person name="Watanabe M."/>
            <person name="Kojima H."/>
        </authorList>
    </citation>
    <scope>NUCLEOTIDE SEQUENCE [LARGE SCALE GENOMIC DNA]</scope>
    <source>
        <strain evidence="3">Dysh456</strain>
    </source>
</reference>
<reference evidence="3" key="2">
    <citation type="submission" date="2018-06" db="EMBL/GenBank/DDBJ databases">
        <title>Genome sequence of Rhodanobacteraceae bacterium strain Dysh456.</title>
        <authorList>
            <person name="Fukui M."/>
        </authorList>
    </citation>
    <scope>NUCLEOTIDE SEQUENCE [LARGE SCALE GENOMIC DNA]</scope>
    <source>
        <strain evidence="3">Dysh456</strain>
    </source>
</reference>
<accession>A0A2Z6E1N6</accession>
<organism evidence="2 3">
    <name type="scientific">Aerosticca soli</name>
    <dbReference type="NCBI Taxonomy" id="2010829"/>
    <lineage>
        <taxon>Bacteria</taxon>
        <taxon>Pseudomonadati</taxon>
        <taxon>Pseudomonadota</taxon>
        <taxon>Gammaproteobacteria</taxon>
        <taxon>Lysobacterales</taxon>
        <taxon>Rhodanobacteraceae</taxon>
        <taxon>Aerosticca</taxon>
    </lineage>
</organism>
<dbReference type="InterPro" id="IPR013403">
    <property type="entry name" value="CRISPR-assoc_prot_Csb1/Cas7u"/>
</dbReference>
<keyword evidence="3" id="KW-1185">Reference proteome</keyword>
<dbReference type="EMBL" id="AP018560">
    <property type="protein sequence ID" value="BBD78915.1"/>
    <property type="molecule type" value="Genomic_DNA"/>
</dbReference>
<evidence type="ECO:0000256" key="1">
    <source>
        <dbReference type="SAM" id="MobiDB-lite"/>
    </source>
</evidence>
<dbReference type="KEGG" id="rbd:ALSL_0243"/>
<dbReference type="AlphaFoldDB" id="A0A2Z6E1N6"/>
<dbReference type="NCBIfam" id="TIGR02570">
    <property type="entry name" value="cas7_GSU0053"/>
    <property type="match status" value="1"/>
</dbReference>
<evidence type="ECO:0008006" key="4">
    <source>
        <dbReference type="Google" id="ProtNLM"/>
    </source>
</evidence>
<evidence type="ECO:0000313" key="2">
    <source>
        <dbReference type="EMBL" id="BBD78915.1"/>
    </source>
</evidence>
<protein>
    <recommendedName>
        <fullName evidence="4">Type I-U CRISPR-associated protein Cas7</fullName>
    </recommendedName>
</protein>
<dbReference type="Proteomes" id="UP000270530">
    <property type="component" value="Chromosome"/>
</dbReference>
<name>A0A2Z6E1N6_9GAMM</name>
<sequence length="334" mass="35923">MNLDLASIANVPRLLFEVPLRPLQGQRFQPTGFPGLGAATFQTASGQSLLVESAQSMANRLELTVWDAANNDLTPTASGLSHVRVLRHDAFLTDTVLEAHRLNSPYLLEGRDKSFFETLKADLGGLEAGPIDRKKLATTLLKFDVGSLLHGVFLAKKELAGGRLRVARALSAFIEADGVRVAASGGVKNDHVNPSGDTKAGFGNVPFARDEFTADRITLYVNLDLGQIRGYGLGADAERLLVLLALYKLRALLDGSLRLRTACDLEPASDRVEARRPTGFVLPDAATLANALRPAIEACAHLMTVTEVRYDDELKKSKDTSDADDDAGSDDNGD</sequence>
<dbReference type="Pfam" id="PF09617">
    <property type="entry name" value="Cas_GSU0053"/>
    <property type="match status" value="1"/>
</dbReference>
<evidence type="ECO:0000313" key="3">
    <source>
        <dbReference type="Proteomes" id="UP000270530"/>
    </source>
</evidence>
<gene>
    <name evidence="2" type="ORF">ALSL_0243</name>
</gene>
<dbReference type="RefSeq" id="WP_126535867.1">
    <property type="nucleotide sequence ID" value="NZ_AP018560.1"/>
</dbReference>
<feature type="compositionally biased region" description="Acidic residues" evidence="1">
    <location>
        <begin position="322"/>
        <end position="334"/>
    </location>
</feature>